<sequence>MSYCIRQCTVVNNSRHSISSKINLNQKLNSITRSYYSNLASSVYHLIQTPTLIHSIHLHPFALLSFASFAFRTFHLSMDDDLNRPLTELVRPSSLHQYIGQNHLTNHRNGAITNFIRLGYLPSMILHGPPGVGKTTLASIIAKEAGYVMVELSATDATVSTIRRLSNEIRDENRKRTKLGTPHLRVCVFIDEIHRFSKVQQDFLLPFVEEGLFVFLGATTFNPATRLRPAIRSRCQLFKLNELTKDEVKSVLKKAALYENVRRRIVYGKQFLSFSSEVLNHIINTCKGDARSAVNMIEMVSINLSSDAHKYTGTYDPIVVTSESVDTFLKELHRQNGGLNHVENNGLLVHFFSTINECKPKPKKRKTIVDDSKIRRTFRERMDYSDDEYQDAERSFDGSDLITKTEYLKVKAIKILLQLLHRGESPLFIAKQLVIFTVLYTDCDYSILRQTLSIVKAFEVSDVIHVLSDCVERLVECPKRDTSKKDPFLSFKSTLQFLKKSTRFNSSFQPQAEQFFPVEYDLELVDSLLQPPQISSGDENQVFPVTNADELGDMYSVGTPITNTNIFENEDK</sequence>
<keyword evidence="3" id="KW-1185">Reference proteome</keyword>
<dbReference type="GO" id="GO:0008047">
    <property type="term" value="F:enzyme activator activity"/>
    <property type="evidence" value="ECO:0007669"/>
    <property type="project" value="TreeGrafter"/>
</dbReference>
<dbReference type="CDD" id="cd18139">
    <property type="entry name" value="HLD_clamp_RarA"/>
    <property type="match status" value="1"/>
</dbReference>
<dbReference type="STRING" id="294746.A5DKE6"/>
<dbReference type="CDD" id="cd00009">
    <property type="entry name" value="AAA"/>
    <property type="match status" value="1"/>
</dbReference>
<accession>A5DKE6</accession>
<dbReference type="EMBL" id="CH408158">
    <property type="protein sequence ID" value="EDK39649.2"/>
    <property type="molecule type" value="Genomic_DNA"/>
</dbReference>
<dbReference type="VEuPathDB" id="FungiDB:PGUG_03747"/>
<dbReference type="GO" id="GO:0017116">
    <property type="term" value="F:single-stranded DNA helicase activity"/>
    <property type="evidence" value="ECO:0007669"/>
    <property type="project" value="TreeGrafter"/>
</dbReference>
<dbReference type="eggNOG" id="KOG2028">
    <property type="taxonomic scope" value="Eukaryota"/>
</dbReference>
<dbReference type="GO" id="GO:0000731">
    <property type="term" value="P:DNA synthesis involved in DNA repair"/>
    <property type="evidence" value="ECO:0007669"/>
    <property type="project" value="TreeGrafter"/>
</dbReference>
<dbReference type="KEGG" id="pgu:PGUG_03747"/>
<dbReference type="GeneID" id="5126341"/>
<organism evidence="2 3">
    <name type="scientific">Meyerozyma guilliermondii (strain ATCC 6260 / CBS 566 / DSM 6381 / JCM 1539 / NBRC 10279 / NRRL Y-324)</name>
    <name type="common">Yeast</name>
    <name type="synonym">Candida guilliermondii</name>
    <dbReference type="NCBI Taxonomy" id="294746"/>
    <lineage>
        <taxon>Eukaryota</taxon>
        <taxon>Fungi</taxon>
        <taxon>Dikarya</taxon>
        <taxon>Ascomycota</taxon>
        <taxon>Saccharomycotina</taxon>
        <taxon>Pichiomycetes</taxon>
        <taxon>Debaryomycetaceae</taxon>
        <taxon>Meyerozyma</taxon>
    </lineage>
</organism>
<dbReference type="PANTHER" id="PTHR13779">
    <property type="entry name" value="WERNER HELICASE-INTERACTING PROTEIN 1 FAMILY MEMBER"/>
    <property type="match status" value="1"/>
</dbReference>
<dbReference type="InterPro" id="IPR027417">
    <property type="entry name" value="P-loop_NTPase"/>
</dbReference>
<evidence type="ECO:0000313" key="2">
    <source>
        <dbReference type="EMBL" id="EDK39649.2"/>
    </source>
</evidence>
<dbReference type="Proteomes" id="UP000001997">
    <property type="component" value="Unassembled WGS sequence"/>
</dbReference>
<dbReference type="Pfam" id="PF00004">
    <property type="entry name" value="AAA"/>
    <property type="match status" value="1"/>
</dbReference>
<name>A5DKE6_PICGU</name>
<dbReference type="InterPro" id="IPR003959">
    <property type="entry name" value="ATPase_AAA_core"/>
</dbReference>
<dbReference type="GO" id="GO:0006261">
    <property type="term" value="P:DNA-templated DNA replication"/>
    <property type="evidence" value="ECO:0007669"/>
    <property type="project" value="TreeGrafter"/>
</dbReference>
<dbReference type="InterPro" id="IPR051314">
    <property type="entry name" value="AAA_ATPase_RarA/MGS1/WRNIP1"/>
</dbReference>
<gene>
    <name evidence="2" type="ORF">PGUG_03747</name>
</gene>
<reference evidence="2 3" key="1">
    <citation type="journal article" date="2009" name="Nature">
        <title>Evolution of pathogenicity and sexual reproduction in eight Candida genomes.</title>
        <authorList>
            <person name="Butler G."/>
            <person name="Rasmussen M.D."/>
            <person name="Lin M.F."/>
            <person name="Santos M.A."/>
            <person name="Sakthikumar S."/>
            <person name="Munro C.A."/>
            <person name="Rheinbay E."/>
            <person name="Grabherr M."/>
            <person name="Forche A."/>
            <person name="Reedy J.L."/>
            <person name="Agrafioti I."/>
            <person name="Arnaud M.B."/>
            <person name="Bates S."/>
            <person name="Brown A.J."/>
            <person name="Brunke S."/>
            <person name="Costanzo M.C."/>
            <person name="Fitzpatrick D.A."/>
            <person name="de Groot P.W."/>
            <person name="Harris D."/>
            <person name="Hoyer L.L."/>
            <person name="Hube B."/>
            <person name="Klis F.M."/>
            <person name="Kodira C."/>
            <person name="Lennard N."/>
            <person name="Logue M.E."/>
            <person name="Martin R."/>
            <person name="Neiman A.M."/>
            <person name="Nikolaou E."/>
            <person name="Quail M.A."/>
            <person name="Quinn J."/>
            <person name="Santos M.C."/>
            <person name="Schmitzberger F.F."/>
            <person name="Sherlock G."/>
            <person name="Shah P."/>
            <person name="Silverstein K.A."/>
            <person name="Skrzypek M.S."/>
            <person name="Soll D."/>
            <person name="Staggs R."/>
            <person name="Stansfield I."/>
            <person name="Stumpf M.P."/>
            <person name="Sudbery P.E."/>
            <person name="Srikantha T."/>
            <person name="Zeng Q."/>
            <person name="Berman J."/>
            <person name="Berriman M."/>
            <person name="Heitman J."/>
            <person name="Gow N.A."/>
            <person name="Lorenz M.C."/>
            <person name="Birren B.W."/>
            <person name="Kellis M."/>
            <person name="Cuomo C.A."/>
        </authorList>
    </citation>
    <scope>NUCLEOTIDE SEQUENCE [LARGE SCALE GENOMIC DNA]</scope>
    <source>
        <strain evidence="3">ATCC 6260 / CBS 566 / DSM 6381 / JCM 1539 / NBRC 10279 / NRRL Y-324</strain>
    </source>
</reference>
<dbReference type="SMART" id="SM00382">
    <property type="entry name" value="AAA"/>
    <property type="match status" value="1"/>
</dbReference>
<dbReference type="GO" id="GO:0005524">
    <property type="term" value="F:ATP binding"/>
    <property type="evidence" value="ECO:0007669"/>
    <property type="project" value="InterPro"/>
</dbReference>
<dbReference type="SUPFAM" id="SSF52540">
    <property type="entry name" value="P-loop containing nucleoside triphosphate hydrolases"/>
    <property type="match status" value="1"/>
</dbReference>
<dbReference type="OrthoDB" id="10265467at2759"/>
<dbReference type="RefSeq" id="XP_001484366.2">
    <property type="nucleotide sequence ID" value="XM_001484316.1"/>
</dbReference>
<evidence type="ECO:0000313" key="3">
    <source>
        <dbReference type="Proteomes" id="UP000001997"/>
    </source>
</evidence>
<feature type="domain" description="AAA+ ATPase" evidence="1">
    <location>
        <begin position="120"/>
        <end position="243"/>
    </location>
</feature>
<protein>
    <recommendedName>
        <fullName evidence="1">AAA+ ATPase domain-containing protein</fullName>
    </recommendedName>
</protein>
<dbReference type="Gene3D" id="3.40.50.300">
    <property type="entry name" value="P-loop containing nucleotide triphosphate hydrolases"/>
    <property type="match status" value="1"/>
</dbReference>
<dbReference type="AlphaFoldDB" id="A5DKE6"/>
<proteinExistence type="predicted"/>
<dbReference type="GO" id="GO:0005634">
    <property type="term" value="C:nucleus"/>
    <property type="evidence" value="ECO:0007669"/>
    <property type="project" value="TreeGrafter"/>
</dbReference>
<dbReference type="PANTHER" id="PTHR13779:SF7">
    <property type="entry name" value="ATPASE WRNIP1"/>
    <property type="match status" value="1"/>
</dbReference>
<dbReference type="HOGENOM" id="CLU_017271_0_0_1"/>
<dbReference type="GO" id="GO:0016887">
    <property type="term" value="F:ATP hydrolysis activity"/>
    <property type="evidence" value="ECO:0007669"/>
    <property type="project" value="InterPro"/>
</dbReference>
<dbReference type="InParanoid" id="A5DKE6"/>
<dbReference type="OMA" id="TINECKP"/>
<dbReference type="Gene3D" id="1.10.8.60">
    <property type="match status" value="1"/>
</dbReference>
<dbReference type="InterPro" id="IPR003593">
    <property type="entry name" value="AAA+_ATPase"/>
</dbReference>
<evidence type="ECO:0000259" key="1">
    <source>
        <dbReference type="SMART" id="SM00382"/>
    </source>
</evidence>